<reference evidence="14" key="1">
    <citation type="submission" date="2018-07" db="EMBL/GenBank/DDBJ databases">
        <authorList>
            <person name="Quirk P.G."/>
            <person name="Krulwich T.A."/>
        </authorList>
    </citation>
    <scope>NUCLEOTIDE SEQUENCE</scope>
    <source>
        <strain evidence="14">96224</strain>
    </source>
</reference>
<dbReference type="GO" id="GO:0005737">
    <property type="term" value="C:cytoplasm"/>
    <property type="evidence" value="ECO:0007669"/>
    <property type="project" value="UniProtKB-SubCell"/>
</dbReference>
<dbReference type="InterPro" id="IPR050565">
    <property type="entry name" value="LYPA1-2/EST-like"/>
</dbReference>
<dbReference type="Gene3D" id="3.40.50.1820">
    <property type="entry name" value="alpha/beta hydrolase"/>
    <property type="match status" value="1"/>
</dbReference>
<evidence type="ECO:0000256" key="5">
    <source>
        <dbReference type="ARBA" id="ARBA00022487"/>
    </source>
</evidence>
<keyword evidence="5" id="KW-0719">Serine esterase</keyword>
<evidence type="ECO:0000256" key="10">
    <source>
        <dbReference type="ARBA" id="ARBA00029392"/>
    </source>
</evidence>
<evidence type="ECO:0000313" key="14">
    <source>
        <dbReference type="EMBL" id="SUZ12696.1"/>
    </source>
</evidence>
<dbReference type="InterPro" id="IPR003140">
    <property type="entry name" value="PLipase/COase/thioEstase"/>
</dbReference>
<dbReference type="GO" id="GO:0052689">
    <property type="term" value="F:carboxylic ester hydrolase activity"/>
    <property type="evidence" value="ECO:0007669"/>
    <property type="project" value="UniProtKB-KW"/>
</dbReference>
<keyword evidence="6" id="KW-0963">Cytoplasm</keyword>
<dbReference type="PANTHER" id="PTHR10655:SF17">
    <property type="entry name" value="LYSOPHOSPHOLIPASE-LIKE PROTEIN 1"/>
    <property type="match status" value="1"/>
</dbReference>
<evidence type="ECO:0000256" key="8">
    <source>
        <dbReference type="ARBA" id="ARBA00022832"/>
    </source>
</evidence>
<feature type="domain" description="Phospholipase/carboxylesterase/thioesterase" evidence="13">
    <location>
        <begin position="7"/>
        <end position="224"/>
    </location>
</feature>
<dbReference type="OrthoDB" id="2418081at2759"/>
<dbReference type="Pfam" id="PF02230">
    <property type="entry name" value="Abhydrolase_2"/>
    <property type="match status" value="1"/>
</dbReference>
<evidence type="ECO:0000256" key="2">
    <source>
        <dbReference type="ARBA" id="ARBA00006499"/>
    </source>
</evidence>
<evidence type="ECO:0000256" key="3">
    <source>
        <dbReference type="ARBA" id="ARBA00012423"/>
    </source>
</evidence>
<dbReference type="AlphaFoldDB" id="A0A381LHQ2"/>
<name>A0A381LHQ2_BLUGR</name>
<gene>
    <name evidence="14" type="ORF">BGT96224V2_LOCUS5848</name>
</gene>
<keyword evidence="8" id="KW-0276">Fatty acid metabolism</keyword>
<dbReference type="PANTHER" id="PTHR10655">
    <property type="entry name" value="LYSOPHOSPHOLIPASE-RELATED"/>
    <property type="match status" value="1"/>
</dbReference>
<evidence type="ECO:0000256" key="9">
    <source>
        <dbReference type="ARBA" id="ARBA00023098"/>
    </source>
</evidence>
<comment type="function">
    <text evidence="10">Hydrolyzes fatty acids from S-acylated cysteine residues in proteins with a strong preference for palmitoylated G-alpha proteins over other acyl substrates. Mediates the deacylation of G-alpha proteins such as GPA1 in vivo, but has weak or no activity toward palmitoylated Ras proteins. Has weak lysophospholipase activity in vitro; however such activity may not exist in vivo.</text>
</comment>
<keyword evidence="7" id="KW-0378">Hydrolase</keyword>
<comment type="subcellular location">
    <subcellularLocation>
        <location evidence="1">Cytoplasm</location>
    </subcellularLocation>
</comment>
<evidence type="ECO:0000256" key="11">
    <source>
        <dbReference type="ARBA" id="ARBA00031195"/>
    </source>
</evidence>
<protein>
    <recommendedName>
        <fullName evidence="4">Acyl-protein thioesterase 1</fullName>
        <ecNumber evidence="3">3.1.2.22</ecNumber>
    </recommendedName>
    <alternativeName>
        <fullName evidence="11">Palmitoyl-protein hydrolase</fullName>
    </alternativeName>
</protein>
<evidence type="ECO:0000256" key="1">
    <source>
        <dbReference type="ARBA" id="ARBA00004496"/>
    </source>
</evidence>
<dbReference type="EMBL" id="UIGY01000202">
    <property type="protein sequence ID" value="SUZ12696.1"/>
    <property type="molecule type" value="Genomic_DNA"/>
</dbReference>
<evidence type="ECO:0000256" key="6">
    <source>
        <dbReference type="ARBA" id="ARBA00022490"/>
    </source>
</evidence>
<dbReference type="InterPro" id="IPR029058">
    <property type="entry name" value="AB_hydrolase_fold"/>
</dbReference>
<comment type="similarity">
    <text evidence="2">Belongs to the AB hydrolase superfamily. AB hydrolase 2 family.</text>
</comment>
<dbReference type="SUPFAM" id="SSF53474">
    <property type="entry name" value="alpha/beta-Hydrolases"/>
    <property type="match status" value="1"/>
</dbReference>
<sequence length="233" mass="25727">MSFPAPIIIPAVRKHTATVIVAHGLGDSGDGWVWLAENWRRRHKFEEVRFIFPHAPKIPISMNMGLSMPGWYDITQLTDLQSAQDEPGILRSRTYLHNLINSEVSAGIPADRIVIGGFSQGGAMAIFSGITSPNKLGGIFGLSCYLLLHYKIQQFVAEAGDTKDTRIFMGHGDADPLVKPEWGRMSESFLSNMGFNVDLKMYPGLAHSADPQEINDLEGFLNSVIPPFEKDSN</sequence>
<organism evidence="14">
    <name type="scientific">Blumeria graminis f. sp. tritici 96224</name>
    <dbReference type="NCBI Taxonomy" id="1268274"/>
    <lineage>
        <taxon>Eukaryota</taxon>
        <taxon>Fungi</taxon>
        <taxon>Dikarya</taxon>
        <taxon>Ascomycota</taxon>
        <taxon>Pezizomycotina</taxon>
        <taxon>Leotiomycetes</taxon>
        <taxon>Erysiphales</taxon>
        <taxon>Erysiphaceae</taxon>
        <taxon>Blumeria</taxon>
    </lineage>
</organism>
<dbReference type="FunFam" id="3.40.50.1820:FF:000010">
    <property type="entry name" value="Acyl-protein thioesterase 2"/>
    <property type="match status" value="1"/>
</dbReference>
<dbReference type="EC" id="3.1.2.22" evidence="3"/>
<evidence type="ECO:0000256" key="4">
    <source>
        <dbReference type="ARBA" id="ARBA00014923"/>
    </source>
</evidence>
<evidence type="ECO:0000256" key="7">
    <source>
        <dbReference type="ARBA" id="ARBA00022801"/>
    </source>
</evidence>
<keyword evidence="9" id="KW-0443">Lipid metabolism</keyword>
<evidence type="ECO:0000259" key="13">
    <source>
        <dbReference type="Pfam" id="PF02230"/>
    </source>
</evidence>
<accession>A0A381LHQ2</accession>
<evidence type="ECO:0000256" key="12">
    <source>
        <dbReference type="ARBA" id="ARBA00047337"/>
    </source>
</evidence>
<dbReference type="GO" id="GO:0006631">
    <property type="term" value="P:fatty acid metabolic process"/>
    <property type="evidence" value="ECO:0007669"/>
    <property type="project" value="UniProtKB-KW"/>
</dbReference>
<dbReference type="GO" id="GO:0008474">
    <property type="term" value="F:palmitoyl-(protein) hydrolase activity"/>
    <property type="evidence" value="ECO:0007669"/>
    <property type="project" value="UniProtKB-EC"/>
</dbReference>
<proteinExistence type="inferred from homology"/>
<comment type="catalytic activity">
    <reaction evidence="12">
        <text>S-hexadecanoyl-L-cysteinyl-[protein] + H2O = L-cysteinyl-[protein] + hexadecanoate + H(+)</text>
        <dbReference type="Rhea" id="RHEA:19233"/>
        <dbReference type="Rhea" id="RHEA-COMP:10131"/>
        <dbReference type="Rhea" id="RHEA-COMP:11032"/>
        <dbReference type="ChEBI" id="CHEBI:7896"/>
        <dbReference type="ChEBI" id="CHEBI:15377"/>
        <dbReference type="ChEBI" id="CHEBI:15378"/>
        <dbReference type="ChEBI" id="CHEBI:29950"/>
        <dbReference type="ChEBI" id="CHEBI:74151"/>
        <dbReference type="EC" id="3.1.2.22"/>
    </reaction>
</comment>